<dbReference type="STRING" id="168276.SAMN05444580_104318"/>
<evidence type="ECO:0000313" key="3">
    <source>
        <dbReference type="Proteomes" id="UP000199417"/>
    </source>
</evidence>
<feature type="transmembrane region" description="Helical" evidence="1">
    <location>
        <begin position="6"/>
        <end position="25"/>
    </location>
</feature>
<organism evidence="2 3">
    <name type="scientific">Rhodococcus tukisamuensis</name>
    <dbReference type="NCBI Taxonomy" id="168276"/>
    <lineage>
        <taxon>Bacteria</taxon>
        <taxon>Bacillati</taxon>
        <taxon>Actinomycetota</taxon>
        <taxon>Actinomycetes</taxon>
        <taxon>Mycobacteriales</taxon>
        <taxon>Nocardiaceae</taxon>
        <taxon>Rhodococcus</taxon>
    </lineage>
</organism>
<proteinExistence type="predicted"/>
<protein>
    <submittedName>
        <fullName evidence="2">Uncharacterized protein</fullName>
    </submittedName>
</protein>
<sequence length="51" mass="5959">METGYIPVLVLLGILVLVAAGRLVWHYRTRRLADHEYPEWSRLDTFTYLGP</sequence>
<keyword evidence="1" id="KW-0472">Membrane</keyword>
<keyword evidence="1" id="KW-0812">Transmembrane</keyword>
<dbReference type="RefSeq" id="WP_169888339.1">
    <property type="nucleotide sequence ID" value="NZ_FNAB01000004.1"/>
</dbReference>
<name>A0A1G6UWA3_9NOCA</name>
<accession>A0A1G6UWA3</accession>
<dbReference type="AlphaFoldDB" id="A0A1G6UWA3"/>
<evidence type="ECO:0000256" key="1">
    <source>
        <dbReference type="SAM" id="Phobius"/>
    </source>
</evidence>
<evidence type="ECO:0000313" key="2">
    <source>
        <dbReference type="EMBL" id="SDD45629.1"/>
    </source>
</evidence>
<dbReference type="EMBL" id="FNAB01000004">
    <property type="protein sequence ID" value="SDD45629.1"/>
    <property type="molecule type" value="Genomic_DNA"/>
</dbReference>
<gene>
    <name evidence="2" type="ORF">SAMN05444580_104318</name>
</gene>
<keyword evidence="1" id="KW-1133">Transmembrane helix</keyword>
<reference evidence="2 3" key="1">
    <citation type="submission" date="2016-10" db="EMBL/GenBank/DDBJ databases">
        <authorList>
            <person name="de Groot N.N."/>
        </authorList>
    </citation>
    <scope>NUCLEOTIDE SEQUENCE [LARGE SCALE GENOMIC DNA]</scope>
    <source>
        <strain evidence="2 3">JCM 11308</strain>
    </source>
</reference>
<keyword evidence="3" id="KW-1185">Reference proteome</keyword>
<dbReference type="Proteomes" id="UP000199417">
    <property type="component" value="Unassembled WGS sequence"/>
</dbReference>